<dbReference type="InterPro" id="IPR000644">
    <property type="entry name" value="CBS_dom"/>
</dbReference>
<evidence type="ECO:0000256" key="1">
    <source>
        <dbReference type="ARBA" id="ARBA00023122"/>
    </source>
</evidence>
<dbReference type="SMART" id="SM00116">
    <property type="entry name" value="CBS"/>
    <property type="match status" value="2"/>
</dbReference>
<dbReference type="SUPFAM" id="SSF54631">
    <property type="entry name" value="CBS-domain pair"/>
    <property type="match status" value="1"/>
</dbReference>
<keyword evidence="5" id="KW-1185">Reference proteome</keyword>
<sequence length="154" mass="16991">MEPLQILREEPISRLGELPLSTVSPEQTMRDAVAVMRDARRGCVLICRYKMPVGVVTERDVLKRLGASQSLDVPVSAVSTGEVWAVKRSDSLAHAISMMTSHQCRHLPVVGERGEAVGILSVRRIVRALVELFPTAIYNLPPVTLPIRKEREGA</sequence>
<evidence type="ECO:0000259" key="3">
    <source>
        <dbReference type="PROSITE" id="PS51371"/>
    </source>
</evidence>
<reference evidence="4 5" key="1">
    <citation type="submission" date="2019-02" db="EMBL/GenBank/DDBJ databases">
        <title>Deep-cultivation of Planctomycetes and their phenomic and genomic characterization uncovers novel biology.</title>
        <authorList>
            <person name="Wiegand S."/>
            <person name="Jogler M."/>
            <person name="Boedeker C."/>
            <person name="Pinto D."/>
            <person name="Vollmers J."/>
            <person name="Rivas-Marin E."/>
            <person name="Kohn T."/>
            <person name="Peeters S.H."/>
            <person name="Heuer A."/>
            <person name="Rast P."/>
            <person name="Oberbeckmann S."/>
            <person name="Bunk B."/>
            <person name="Jeske O."/>
            <person name="Meyerdierks A."/>
            <person name="Storesund J.E."/>
            <person name="Kallscheuer N."/>
            <person name="Luecker S."/>
            <person name="Lage O.M."/>
            <person name="Pohl T."/>
            <person name="Merkel B.J."/>
            <person name="Hornburger P."/>
            <person name="Mueller R.-W."/>
            <person name="Bruemmer F."/>
            <person name="Labrenz M."/>
            <person name="Spormann A.M."/>
            <person name="Op den Camp H."/>
            <person name="Overmann J."/>
            <person name="Amann R."/>
            <person name="Jetten M.S.M."/>
            <person name="Mascher T."/>
            <person name="Medema M.H."/>
            <person name="Devos D.P."/>
            <person name="Kaster A.-K."/>
            <person name="Ovreas L."/>
            <person name="Rohde M."/>
            <person name="Galperin M.Y."/>
            <person name="Jogler C."/>
        </authorList>
    </citation>
    <scope>NUCLEOTIDE SEQUENCE [LARGE SCALE GENOMIC DNA]</scope>
    <source>
        <strain evidence="4 5">Pan216</strain>
    </source>
</reference>
<protein>
    <submittedName>
        <fullName evidence="4">Inosine 5'-monophosphate dehydrogenase</fullName>
    </submittedName>
</protein>
<proteinExistence type="predicted"/>
<dbReference type="AlphaFoldDB" id="A0A518AXP4"/>
<feature type="domain" description="CBS" evidence="3">
    <location>
        <begin position="12"/>
        <end position="73"/>
    </location>
</feature>
<dbReference type="PANTHER" id="PTHR43080">
    <property type="entry name" value="CBS DOMAIN-CONTAINING PROTEIN CBSX3, MITOCHONDRIAL"/>
    <property type="match status" value="1"/>
</dbReference>
<dbReference type="OrthoDB" id="5295985at2"/>
<dbReference type="Proteomes" id="UP000317093">
    <property type="component" value="Chromosome"/>
</dbReference>
<name>A0A518AXP4_9BACT</name>
<dbReference type="Pfam" id="PF00571">
    <property type="entry name" value="CBS"/>
    <property type="match status" value="2"/>
</dbReference>
<dbReference type="InterPro" id="IPR046342">
    <property type="entry name" value="CBS_dom_sf"/>
</dbReference>
<dbReference type="KEGG" id="knv:Pan216_03250"/>
<evidence type="ECO:0000256" key="2">
    <source>
        <dbReference type="PROSITE-ProRule" id="PRU00703"/>
    </source>
</evidence>
<dbReference type="PANTHER" id="PTHR43080:SF2">
    <property type="entry name" value="CBS DOMAIN-CONTAINING PROTEIN"/>
    <property type="match status" value="1"/>
</dbReference>
<evidence type="ECO:0000313" key="4">
    <source>
        <dbReference type="EMBL" id="QDU59497.1"/>
    </source>
</evidence>
<keyword evidence="1 2" id="KW-0129">CBS domain</keyword>
<feature type="domain" description="CBS" evidence="3">
    <location>
        <begin position="78"/>
        <end position="137"/>
    </location>
</feature>
<dbReference type="PROSITE" id="PS51371">
    <property type="entry name" value="CBS"/>
    <property type="match status" value="2"/>
</dbReference>
<accession>A0A518AXP4</accession>
<gene>
    <name evidence="4" type="ORF">Pan216_03250</name>
</gene>
<dbReference type="Gene3D" id="3.10.580.10">
    <property type="entry name" value="CBS-domain"/>
    <property type="match status" value="1"/>
</dbReference>
<organism evidence="4 5">
    <name type="scientific">Kolteria novifilia</name>
    <dbReference type="NCBI Taxonomy" id="2527975"/>
    <lineage>
        <taxon>Bacteria</taxon>
        <taxon>Pseudomonadati</taxon>
        <taxon>Planctomycetota</taxon>
        <taxon>Planctomycetia</taxon>
        <taxon>Kolteriales</taxon>
        <taxon>Kolteriaceae</taxon>
        <taxon>Kolteria</taxon>
    </lineage>
</organism>
<dbReference type="InterPro" id="IPR051257">
    <property type="entry name" value="Diverse_CBS-Domain"/>
</dbReference>
<dbReference type="RefSeq" id="WP_145253861.1">
    <property type="nucleotide sequence ID" value="NZ_CP036279.1"/>
</dbReference>
<evidence type="ECO:0000313" key="5">
    <source>
        <dbReference type="Proteomes" id="UP000317093"/>
    </source>
</evidence>
<dbReference type="EMBL" id="CP036279">
    <property type="protein sequence ID" value="QDU59497.1"/>
    <property type="molecule type" value="Genomic_DNA"/>
</dbReference>